<dbReference type="RefSeq" id="WP_308868370.1">
    <property type="nucleotide sequence ID" value="NZ_JAVFWO010000003.1"/>
</dbReference>
<keyword evidence="1" id="KW-0472">Membrane</keyword>
<protein>
    <submittedName>
        <fullName evidence="3">SAF domain-containing protein</fullName>
    </submittedName>
</protein>
<name>A0ABU0Z4M5_9MICO</name>
<accession>A0ABU0Z4M5</accession>
<feature type="domain" description="SAF" evidence="2">
    <location>
        <begin position="46"/>
        <end position="108"/>
    </location>
</feature>
<keyword evidence="1" id="KW-0812">Transmembrane</keyword>
<reference evidence="3 4" key="1">
    <citation type="submission" date="2023-08" db="EMBL/GenBank/DDBJ databases">
        <title>Microbacterium psychrotolerans sp. nov., a psychrotolerant bacterium isolated from soil in Heilongjiang Province, China.</title>
        <authorList>
            <person name="An P."/>
            <person name="Zhao D."/>
            <person name="Xiang H."/>
        </authorList>
    </citation>
    <scope>NUCLEOTIDE SEQUENCE [LARGE SCALE GENOMIC DNA]</scope>
    <source>
        <strain evidence="3 4">QXD-8</strain>
    </source>
</reference>
<comment type="caution">
    <text evidence="3">The sequence shown here is derived from an EMBL/GenBank/DDBJ whole genome shotgun (WGS) entry which is preliminary data.</text>
</comment>
<proteinExistence type="predicted"/>
<dbReference type="Pfam" id="PF08666">
    <property type="entry name" value="SAF"/>
    <property type="match status" value="1"/>
</dbReference>
<dbReference type="EMBL" id="JAVFWO010000003">
    <property type="protein sequence ID" value="MDQ7878816.1"/>
    <property type="molecule type" value="Genomic_DNA"/>
</dbReference>
<dbReference type="Proteomes" id="UP001235133">
    <property type="component" value="Unassembled WGS sequence"/>
</dbReference>
<evidence type="ECO:0000313" key="4">
    <source>
        <dbReference type="Proteomes" id="UP001235133"/>
    </source>
</evidence>
<sequence length="211" mass="21331">MTAHSDPVRTPRRAFWGDARFFLGVLLVAASVAGVWLVVSAARQTVPVYAAAHTIVPGEAIGTGDLRVVDVALGSLAGTYLTAEDLEGTQVATRTIEAGELVPAAASVGDPAAARTTSVVVRSAVDVPASVEAGTVVELWSAPLLEQGAYDEPRILVADATVVSVTRDDSMIGGGAAALELVIPRADVAATLAAMADESALSIVPTTGTGS</sequence>
<gene>
    <name evidence="3" type="ORF">Q9R08_12570</name>
</gene>
<organism evidence="3 4">
    <name type="scientific">Microbacterium psychrotolerans</name>
    <dbReference type="NCBI Taxonomy" id="3068321"/>
    <lineage>
        <taxon>Bacteria</taxon>
        <taxon>Bacillati</taxon>
        <taxon>Actinomycetota</taxon>
        <taxon>Actinomycetes</taxon>
        <taxon>Micrococcales</taxon>
        <taxon>Microbacteriaceae</taxon>
        <taxon>Microbacterium</taxon>
    </lineage>
</organism>
<dbReference type="CDD" id="cd11614">
    <property type="entry name" value="SAF_CpaB_FlgA_like"/>
    <property type="match status" value="1"/>
</dbReference>
<evidence type="ECO:0000259" key="2">
    <source>
        <dbReference type="SMART" id="SM00858"/>
    </source>
</evidence>
<dbReference type="InterPro" id="IPR013974">
    <property type="entry name" value="SAF"/>
</dbReference>
<evidence type="ECO:0000313" key="3">
    <source>
        <dbReference type="EMBL" id="MDQ7878816.1"/>
    </source>
</evidence>
<evidence type="ECO:0000256" key="1">
    <source>
        <dbReference type="SAM" id="Phobius"/>
    </source>
</evidence>
<dbReference type="SMART" id="SM00858">
    <property type="entry name" value="SAF"/>
    <property type="match status" value="1"/>
</dbReference>
<feature type="transmembrane region" description="Helical" evidence="1">
    <location>
        <begin position="21"/>
        <end position="39"/>
    </location>
</feature>
<keyword evidence="4" id="KW-1185">Reference proteome</keyword>
<keyword evidence="1" id="KW-1133">Transmembrane helix</keyword>